<feature type="transmembrane region" description="Helical" evidence="7">
    <location>
        <begin position="90"/>
        <end position="114"/>
    </location>
</feature>
<evidence type="ECO:0000256" key="7">
    <source>
        <dbReference type="RuleBase" id="RU363032"/>
    </source>
</evidence>
<dbReference type="InterPro" id="IPR000515">
    <property type="entry name" value="MetI-like"/>
</dbReference>
<dbReference type="PANTHER" id="PTHR43744">
    <property type="entry name" value="ABC TRANSPORTER PERMEASE PROTEIN MG189-RELATED-RELATED"/>
    <property type="match status" value="1"/>
</dbReference>
<evidence type="ECO:0000256" key="3">
    <source>
        <dbReference type="ARBA" id="ARBA00022475"/>
    </source>
</evidence>
<dbReference type="PROSITE" id="PS50928">
    <property type="entry name" value="ABC_TM1"/>
    <property type="match status" value="1"/>
</dbReference>
<dbReference type="GO" id="GO:0005886">
    <property type="term" value="C:plasma membrane"/>
    <property type="evidence" value="ECO:0007669"/>
    <property type="project" value="UniProtKB-SubCell"/>
</dbReference>
<dbReference type="SUPFAM" id="SSF161098">
    <property type="entry name" value="MetI-like"/>
    <property type="match status" value="1"/>
</dbReference>
<keyword evidence="2 7" id="KW-0813">Transport</keyword>
<evidence type="ECO:0000256" key="1">
    <source>
        <dbReference type="ARBA" id="ARBA00004651"/>
    </source>
</evidence>
<protein>
    <submittedName>
        <fullName evidence="9">Carbohydrate ABC transporter permease</fullName>
    </submittedName>
</protein>
<evidence type="ECO:0000313" key="9">
    <source>
        <dbReference type="EMBL" id="QLG60877.1"/>
    </source>
</evidence>
<feature type="transmembrane region" description="Helical" evidence="7">
    <location>
        <begin position="154"/>
        <end position="171"/>
    </location>
</feature>
<organism evidence="9 10">
    <name type="scientific">Halorarum salinum</name>
    <dbReference type="NCBI Taxonomy" id="2743089"/>
    <lineage>
        <taxon>Archaea</taxon>
        <taxon>Methanobacteriati</taxon>
        <taxon>Methanobacteriota</taxon>
        <taxon>Stenosarchaea group</taxon>
        <taxon>Halobacteria</taxon>
        <taxon>Halobacteriales</taxon>
        <taxon>Haloferacaceae</taxon>
        <taxon>Halorarum</taxon>
    </lineage>
</organism>
<evidence type="ECO:0000256" key="5">
    <source>
        <dbReference type="ARBA" id="ARBA00022989"/>
    </source>
</evidence>
<proteinExistence type="inferred from homology"/>
<dbReference type="KEGG" id="halu:HUG12_03605"/>
<dbReference type="AlphaFoldDB" id="A0A7D5Q8D3"/>
<keyword evidence="5 7" id="KW-1133">Transmembrane helix</keyword>
<keyword evidence="6 7" id="KW-0472">Membrane</keyword>
<dbReference type="CDD" id="cd06261">
    <property type="entry name" value="TM_PBP2"/>
    <property type="match status" value="1"/>
</dbReference>
<dbReference type="OrthoDB" id="18784at2157"/>
<dbReference type="Proteomes" id="UP000509626">
    <property type="component" value="Chromosome"/>
</dbReference>
<feature type="transmembrane region" description="Helical" evidence="7">
    <location>
        <begin position="207"/>
        <end position="226"/>
    </location>
</feature>
<feature type="transmembrane region" description="Helical" evidence="7">
    <location>
        <begin position="121"/>
        <end position="142"/>
    </location>
</feature>
<keyword evidence="3" id="KW-1003">Cell membrane</keyword>
<name>A0A7D5Q8D3_9EURY</name>
<comment type="similarity">
    <text evidence="7">Belongs to the binding-protein-dependent transport system permease family.</text>
</comment>
<evidence type="ECO:0000313" key="10">
    <source>
        <dbReference type="Proteomes" id="UP000509626"/>
    </source>
</evidence>
<dbReference type="InterPro" id="IPR035906">
    <property type="entry name" value="MetI-like_sf"/>
</dbReference>
<dbReference type="Gene3D" id="1.10.3720.10">
    <property type="entry name" value="MetI-like"/>
    <property type="match status" value="1"/>
</dbReference>
<evidence type="ECO:0000256" key="6">
    <source>
        <dbReference type="ARBA" id="ARBA00023136"/>
    </source>
</evidence>
<dbReference type="PANTHER" id="PTHR43744:SF8">
    <property type="entry name" value="SN-GLYCEROL-3-PHOSPHATE TRANSPORT SYSTEM PERMEASE PROTEIN UGPE"/>
    <property type="match status" value="1"/>
</dbReference>
<feature type="transmembrane region" description="Helical" evidence="7">
    <location>
        <begin position="26"/>
        <end position="49"/>
    </location>
</feature>
<reference evidence="9 10" key="1">
    <citation type="submission" date="2020-06" db="EMBL/GenBank/DDBJ databases">
        <title>NJ-3-1, isolated from saline soil.</title>
        <authorList>
            <person name="Cui H.L."/>
            <person name="Shi X."/>
        </authorList>
    </citation>
    <scope>NUCLEOTIDE SEQUENCE [LARGE SCALE GENOMIC DNA]</scope>
    <source>
        <strain evidence="9 10">NJ-3-1</strain>
    </source>
</reference>
<feature type="transmembrane region" description="Helical" evidence="7">
    <location>
        <begin position="255"/>
        <end position="278"/>
    </location>
</feature>
<feature type="domain" description="ABC transmembrane type-1" evidence="8">
    <location>
        <begin position="86"/>
        <end position="278"/>
    </location>
</feature>
<evidence type="ECO:0000259" key="8">
    <source>
        <dbReference type="PROSITE" id="PS50928"/>
    </source>
</evidence>
<evidence type="ECO:0000256" key="2">
    <source>
        <dbReference type="ARBA" id="ARBA00022448"/>
    </source>
</evidence>
<sequence>MSTESTLHDRFRTLTGTEWTDARDRLGLHVTLALAVLLMALPILVAAIVSTQSRGIVTGVSDLTPGTSTVENYRTVLVDYDMGRYLLNSLVMSVVIVVGKLIISLLAALAIVYYRFPYKDLAFMAILLTLMLPVPVRVVPLFDVVTALGWGNSMLALTVPYLASATTVFLLRQHFLSIPVTIVESAKLDGVGPLQFLTQVLIPMSRGMIAGVSVIMFVYAWNQYLWPLIIIDSQNNQVAQVGITLLQGNVQAGDLQWSLVMAGAIVTLLPPLLVLFAFRGPLLETFAVQQK</sequence>
<dbReference type="Pfam" id="PF00528">
    <property type="entry name" value="BPD_transp_1"/>
    <property type="match status" value="1"/>
</dbReference>
<dbReference type="RefSeq" id="WP_179267463.1">
    <property type="nucleotide sequence ID" value="NZ_CP058579.1"/>
</dbReference>
<dbReference type="GeneID" id="56036514"/>
<evidence type="ECO:0000256" key="4">
    <source>
        <dbReference type="ARBA" id="ARBA00022692"/>
    </source>
</evidence>
<keyword evidence="4 7" id="KW-0812">Transmembrane</keyword>
<comment type="subcellular location">
    <subcellularLocation>
        <location evidence="1 7">Cell membrane</location>
        <topology evidence="1 7">Multi-pass membrane protein</topology>
    </subcellularLocation>
</comment>
<accession>A0A7D5Q8D3</accession>
<keyword evidence="10" id="KW-1185">Reference proteome</keyword>
<dbReference type="EMBL" id="CP058579">
    <property type="protein sequence ID" value="QLG60877.1"/>
    <property type="molecule type" value="Genomic_DNA"/>
</dbReference>
<gene>
    <name evidence="9" type="ORF">HUG12_03605</name>
</gene>
<dbReference type="GO" id="GO:0055085">
    <property type="term" value="P:transmembrane transport"/>
    <property type="evidence" value="ECO:0007669"/>
    <property type="project" value="InterPro"/>
</dbReference>